<dbReference type="Proteomes" id="UP000014115">
    <property type="component" value="Unassembled WGS sequence"/>
</dbReference>
<dbReference type="GO" id="GO:0046872">
    <property type="term" value="F:metal ion binding"/>
    <property type="evidence" value="ECO:0007669"/>
    <property type="project" value="UniProtKB-KW"/>
</dbReference>
<feature type="domain" description="Malic enzyme NAD-binding" evidence="12">
    <location>
        <begin position="162"/>
        <end position="398"/>
    </location>
</feature>
<dbReference type="SUPFAM" id="SSF53223">
    <property type="entry name" value="Aminoacid dehydrogenase-like, N-terminal domain"/>
    <property type="match status" value="1"/>
</dbReference>
<feature type="binding site" evidence="10">
    <location>
        <position position="316"/>
    </location>
    <ligand>
        <name>(S)-malate</name>
        <dbReference type="ChEBI" id="CHEBI:15589"/>
    </ligand>
</feature>
<dbReference type="CDD" id="cd05311">
    <property type="entry name" value="NAD_bind_2_malic_enz"/>
    <property type="match status" value="1"/>
</dbReference>
<dbReference type="Pfam" id="PF03949">
    <property type="entry name" value="Malic_M"/>
    <property type="match status" value="1"/>
</dbReference>
<feature type="binding site" evidence="11">
    <location>
        <position position="136"/>
    </location>
    <ligand>
        <name>a divalent metal cation</name>
        <dbReference type="ChEBI" id="CHEBI:60240"/>
    </ligand>
</feature>
<sequence length="414" mass="44603">MTDFRQQALDYHAHPKPGKITVEISKPAETSKDLALAYSPGVAEPVRAIAQNADDVYKYTAKGNLVAVISNGTAILGLGNLGPMPSKPVMEGKALLFKRFAGLDAIDIEVSHRTTQDFINTVSNIADTFGGINLEDIKAPECFEIEKALIERCDIPVFHDDQHGTAIVTAAGMLNALEIQGKDLNSAKIVCMGAGAAAIACMELLIKCGAQRENIYMLDSKGVIHTRRDDLNEYKALFANNTDKRTLEEVIQGADVFVGVSGPDLLPPSALKLMADKPVVFACSNPDPEIKPELAAATRDDLIMATGRSDYPNQVNNVLCFPFIFRGALDVRAKAINDEMKIAAVEAIRELAKESVPDSVLKAAGVEQLNFGKDYIIPKPLDPRLCQRVAKAVAVAAVESGAARIDLPKNYMAD</sequence>
<dbReference type="FunFam" id="3.40.50.720:FF:000095">
    <property type="entry name" value="NADP-dependent malic enzyme"/>
    <property type="match status" value="1"/>
</dbReference>
<dbReference type="AlphaFoldDB" id="K2KTB9"/>
<dbReference type="SMART" id="SM01274">
    <property type="entry name" value="malic"/>
    <property type="match status" value="1"/>
</dbReference>
<dbReference type="InterPro" id="IPR001891">
    <property type="entry name" value="Malic_OxRdtase"/>
</dbReference>
<evidence type="ECO:0000313" key="14">
    <source>
        <dbReference type="EMBL" id="EKE80890.1"/>
    </source>
</evidence>
<reference evidence="14 15" key="1">
    <citation type="journal article" date="2012" name="J. Bacteriol.">
        <title>Genome Sequence of Idiomarina xiamenensis Type Strain 10-D-4.</title>
        <authorList>
            <person name="Lai Q."/>
            <person name="Wang L."/>
            <person name="Wang W."/>
            <person name="Shao Z."/>
        </authorList>
    </citation>
    <scope>NUCLEOTIDE SEQUENCE [LARGE SCALE GENOMIC DNA]</scope>
    <source>
        <strain evidence="14 15">10-D-4</strain>
    </source>
</reference>
<dbReference type="InterPro" id="IPR015884">
    <property type="entry name" value="Malic_enzyme_CS"/>
</dbReference>
<dbReference type="PATRIC" id="fig|740709.3.peg.2200"/>
<dbReference type="InterPro" id="IPR012302">
    <property type="entry name" value="Malic_NAD-bd"/>
</dbReference>
<comment type="cofactor">
    <cofactor evidence="11">
        <name>Mg(2+)</name>
        <dbReference type="ChEBI" id="CHEBI:18420"/>
    </cofactor>
    <cofactor evidence="11">
        <name>Mn(2+)</name>
        <dbReference type="ChEBI" id="CHEBI:29035"/>
    </cofactor>
    <text evidence="11">Divalent metal cations. Prefers magnesium or manganese.</text>
</comment>
<dbReference type="InterPro" id="IPR037062">
    <property type="entry name" value="Malic_N_dom_sf"/>
</dbReference>
<dbReference type="GO" id="GO:0051287">
    <property type="term" value="F:NAD binding"/>
    <property type="evidence" value="ECO:0007669"/>
    <property type="project" value="InterPro"/>
</dbReference>
<comment type="catalytic activity">
    <reaction evidence="7">
        <text>(S)-malate + NADP(+) = pyruvate + CO2 + NADPH</text>
        <dbReference type="Rhea" id="RHEA:18253"/>
        <dbReference type="ChEBI" id="CHEBI:15361"/>
        <dbReference type="ChEBI" id="CHEBI:15589"/>
        <dbReference type="ChEBI" id="CHEBI:16526"/>
        <dbReference type="ChEBI" id="CHEBI:57783"/>
        <dbReference type="ChEBI" id="CHEBI:58349"/>
        <dbReference type="EC" id="1.1.1.40"/>
    </reaction>
</comment>
<dbReference type="InterPro" id="IPR046346">
    <property type="entry name" value="Aminoacid_DH-like_N_sf"/>
</dbReference>
<dbReference type="eggNOG" id="COG0281">
    <property type="taxonomic scope" value="Bacteria"/>
</dbReference>
<keyword evidence="4" id="KW-0560">Oxidoreductase</keyword>
<comment type="similarity">
    <text evidence="2">Belongs to the malic enzymes family.</text>
</comment>
<evidence type="ECO:0000256" key="4">
    <source>
        <dbReference type="ARBA" id="ARBA00023002"/>
    </source>
</evidence>
<feature type="active site" description="Proton donor" evidence="9">
    <location>
        <position position="38"/>
    </location>
</feature>
<dbReference type="PIRSF" id="PIRSF000106">
    <property type="entry name" value="ME"/>
    <property type="match status" value="1"/>
</dbReference>
<dbReference type="InterPro" id="IPR036291">
    <property type="entry name" value="NAD(P)-bd_dom_sf"/>
</dbReference>
<dbReference type="InterPro" id="IPR051674">
    <property type="entry name" value="Malate_Decarboxylase"/>
</dbReference>
<feature type="binding site" evidence="11">
    <location>
        <position position="161"/>
    </location>
    <ligand>
        <name>a divalent metal cation</name>
        <dbReference type="ChEBI" id="CHEBI:60240"/>
    </ligand>
</feature>
<protein>
    <recommendedName>
        <fullName evidence="6">NADP-dependent malic enzyme</fullName>
        <ecNumber evidence="5">1.1.1.40</ecNumber>
    </recommendedName>
</protein>
<dbReference type="EC" id="1.1.1.40" evidence="5"/>
<dbReference type="PANTHER" id="PTHR43237:SF4">
    <property type="entry name" value="NADP-DEPENDENT MALIC ENZYME"/>
    <property type="match status" value="1"/>
</dbReference>
<dbReference type="SMART" id="SM00919">
    <property type="entry name" value="Malic_M"/>
    <property type="match status" value="1"/>
</dbReference>
<evidence type="ECO:0000256" key="5">
    <source>
        <dbReference type="ARBA" id="ARBA00038964"/>
    </source>
</evidence>
<dbReference type="InterPro" id="IPR045213">
    <property type="entry name" value="Malic_NAD-bd_bact_type"/>
</dbReference>
<comment type="cofactor">
    <cofactor evidence="1">
        <name>Mn(2+)</name>
        <dbReference type="ChEBI" id="CHEBI:29035"/>
    </cofactor>
</comment>
<accession>K2KTB9</accession>
<dbReference type="InterPro" id="IPR012301">
    <property type="entry name" value="Malic_N_dom"/>
</dbReference>
<evidence type="ECO:0000256" key="1">
    <source>
        <dbReference type="ARBA" id="ARBA00001936"/>
    </source>
</evidence>
<comment type="caution">
    <text evidence="14">The sequence shown here is derived from an EMBL/GenBank/DDBJ whole genome shotgun (WGS) entry which is preliminary data.</text>
</comment>
<comment type="catalytic activity">
    <reaction evidence="8">
        <text>oxaloacetate + H(+) = pyruvate + CO2</text>
        <dbReference type="Rhea" id="RHEA:15641"/>
        <dbReference type="ChEBI" id="CHEBI:15361"/>
        <dbReference type="ChEBI" id="CHEBI:15378"/>
        <dbReference type="ChEBI" id="CHEBI:16452"/>
        <dbReference type="ChEBI" id="CHEBI:16526"/>
        <dbReference type="EC" id="1.1.1.40"/>
    </reaction>
</comment>
<evidence type="ECO:0000259" key="13">
    <source>
        <dbReference type="SMART" id="SM01274"/>
    </source>
</evidence>
<organism evidence="14 15">
    <name type="scientific">Idiomarina xiamenensis 10-D-4</name>
    <dbReference type="NCBI Taxonomy" id="740709"/>
    <lineage>
        <taxon>Bacteria</taxon>
        <taxon>Pseudomonadati</taxon>
        <taxon>Pseudomonadota</taxon>
        <taxon>Gammaproteobacteria</taxon>
        <taxon>Alteromonadales</taxon>
        <taxon>Idiomarinaceae</taxon>
        <taxon>Idiomarina</taxon>
    </lineage>
</organism>
<evidence type="ECO:0000256" key="11">
    <source>
        <dbReference type="PIRSR" id="PIRSR000106-3"/>
    </source>
</evidence>
<dbReference type="FunFam" id="3.40.50.10380:FF:000003">
    <property type="entry name" value="NADP-dependent malic enzyme"/>
    <property type="match status" value="1"/>
</dbReference>
<evidence type="ECO:0000256" key="2">
    <source>
        <dbReference type="ARBA" id="ARBA00008785"/>
    </source>
</evidence>
<evidence type="ECO:0000256" key="8">
    <source>
        <dbReference type="ARBA" id="ARBA00051384"/>
    </source>
</evidence>
<dbReference type="PROSITE" id="PS00331">
    <property type="entry name" value="MALIC_ENZYMES"/>
    <property type="match status" value="1"/>
</dbReference>
<feature type="binding site" evidence="10">
    <location>
        <position position="285"/>
    </location>
    <ligand>
        <name>(S)-malate</name>
        <dbReference type="ChEBI" id="CHEBI:15589"/>
    </ligand>
</feature>
<dbReference type="SUPFAM" id="SSF51735">
    <property type="entry name" value="NAD(P)-binding Rossmann-fold domains"/>
    <property type="match status" value="1"/>
</dbReference>
<name>K2KTB9_9GAMM</name>
<evidence type="ECO:0000256" key="3">
    <source>
        <dbReference type="ARBA" id="ARBA00022723"/>
    </source>
</evidence>
<evidence type="ECO:0000256" key="7">
    <source>
        <dbReference type="ARBA" id="ARBA00050924"/>
    </source>
</evidence>
<dbReference type="RefSeq" id="WP_008489522.1">
    <property type="nucleotide sequence ID" value="NZ_AMRG01000014.1"/>
</dbReference>
<dbReference type="Gene3D" id="3.40.50.10380">
    <property type="entry name" value="Malic enzyme, N-terminal domain"/>
    <property type="match status" value="1"/>
</dbReference>
<dbReference type="Pfam" id="PF00390">
    <property type="entry name" value="malic"/>
    <property type="match status" value="1"/>
</dbReference>
<evidence type="ECO:0000256" key="9">
    <source>
        <dbReference type="PIRSR" id="PIRSR000106-1"/>
    </source>
</evidence>
<evidence type="ECO:0000259" key="12">
    <source>
        <dbReference type="SMART" id="SM00919"/>
    </source>
</evidence>
<dbReference type="GO" id="GO:0004473">
    <property type="term" value="F:malate dehydrogenase (decarboxylating) (NADP+) activity"/>
    <property type="evidence" value="ECO:0007669"/>
    <property type="project" value="UniProtKB-EC"/>
</dbReference>
<evidence type="ECO:0000313" key="15">
    <source>
        <dbReference type="Proteomes" id="UP000014115"/>
    </source>
</evidence>
<evidence type="ECO:0000256" key="10">
    <source>
        <dbReference type="PIRSR" id="PIRSR000106-2"/>
    </source>
</evidence>
<feature type="active site" description="Proton acceptor" evidence="9">
    <location>
        <position position="93"/>
    </location>
</feature>
<feature type="domain" description="Malic enzyme N-terminal" evidence="13">
    <location>
        <begin position="17"/>
        <end position="150"/>
    </location>
</feature>
<feature type="binding site" evidence="11">
    <location>
        <position position="135"/>
    </location>
    <ligand>
        <name>a divalent metal cation</name>
        <dbReference type="ChEBI" id="CHEBI:60240"/>
    </ligand>
</feature>
<evidence type="ECO:0000256" key="6">
    <source>
        <dbReference type="ARBA" id="ARBA00040273"/>
    </source>
</evidence>
<dbReference type="Gene3D" id="3.40.50.720">
    <property type="entry name" value="NAD(P)-binding Rossmann-like Domain"/>
    <property type="match status" value="1"/>
</dbReference>
<keyword evidence="15" id="KW-1185">Reference proteome</keyword>
<dbReference type="EMBL" id="AMRG01000014">
    <property type="protein sequence ID" value="EKE80890.1"/>
    <property type="molecule type" value="Genomic_DNA"/>
</dbReference>
<keyword evidence="3 11" id="KW-0479">Metal-binding</keyword>
<gene>
    <name evidence="14" type="ORF">A10D4_10899</name>
</gene>
<proteinExistence type="inferred from homology"/>
<dbReference type="STRING" id="740709.A10D4_10899"/>
<dbReference type="OrthoDB" id="9805787at2"/>
<dbReference type="PANTHER" id="PTHR43237">
    <property type="entry name" value="NADP-DEPENDENT MALIC ENZYME"/>
    <property type="match status" value="1"/>
</dbReference>